<evidence type="ECO:0000313" key="2">
    <source>
        <dbReference type="EMBL" id="KAJ1194872.1"/>
    </source>
</evidence>
<reference evidence="2" key="1">
    <citation type="journal article" date="2022" name="bioRxiv">
        <title>Sequencing and chromosome-scale assembly of the giantPleurodeles waltlgenome.</title>
        <authorList>
            <person name="Brown T."/>
            <person name="Elewa A."/>
            <person name="Iarovenko S."/>
            <person name="Subramanian E."/>
            <person name="Araus A.J."/>
            <person name="Petzold A."/>
            <person name="Susuki M."/>
            <person name="Suzuki K.-i.T."/>
            <person name="Hayashi T."/>
            <person name="Toyoda A."/>
            <person name="Oliveira C."/>
            <person name="Osipova E."/>
            <person name="Leigh N.D."/>
            <person name="Simon A."/>
            <person name="Yun M.H."/>
        </authorList>
    </citation>
    <scope>NUCLEOTIDE SEQUENCE</scope>
    <source>
        <strain evidence="2">20211129_DDA</strain>
        <tissue evidence="2">Liver</tissue>
    </source>
</reference>
<evidence type="ECO:0000256" key="1">
    <source>
        <dbReference type="SAM" id="MobiDB-lite"/>
    </source>
</evidence>
<dbReference type="EMBL" id="JANPWB010000004">
    <property type="protein sequence ID" value="KAJ1194872.1"/>
    <property type="molecule type" value="Genomic_DNA"/>
</dbReference>
<organism evidence="2 3">
    <name type="scientific">Pleurodeles waltl</name>
    <name type="common">Iberian ribbed newt</name>
    <dbReference type="NCBI Taxonomy" id="8319"/>
    <lineage>
        <taxon>Eukaryota</taxon>
        <taxon>Metazoa</taxon>
        <taxon>Chordata</taxon>
        <taxon>Craniata</taxon>
        <taxon>Vertebrata</taxon>
        <taxon>Euteleostomi</taxon>
        <taxon>Amphibia</taxon>
        <taxon>Batrachia</taxon>
        <taxon>Caudata</taxon>
        <taxon>Salamandroidea</taxon>
        <taxon>Salamandridae</taxon>
        <taxon>Pleurodelinae</taxon>
        <taxon>Pleurodeles</taxon>
    </lineage>
</organism>
<dbReference type="Proteomes" id="UP001066276">
    <property type="component" value="Chromosome 2_2"/>
</dbReference>
<proteinExistence type="predicted"/>
<evidence type="ECO:0000313" key="3">
    <source>
        <dbReference type="Proteomes" id="UP001066276"/>
    </source>
</evidence>
<gene>
    <name evidence="2" type="ORF">NDU88_004157</name>
</gene>
<comment type="caution">
    <text evidence="2">The sequence shown here is derived from an EMBL/GenBank/DDBJ whole genome shotgun (WGS) entry which is preliminary data.</text>
</comment>
<dbReference type="AlphaFoldDB" id="A0AAV7V0L7"/>
<protein>
    <submittedName>
        <fullName evidence="2">Uncharacterized protein</fullName>
    </submittedName>
</protein>
<keyword evidence="3" id="KW-1185">Reference proteome</keyword>
<accession>A0AAV7V0L7</accession>
<feature type="region of interest" description="Disordered" evidence="1">
    <location>
        <begin position="85"/>
        <end position="110"/>
    </location>
</feature>
<sequence length="110" mass="12042">MSINTAELDARTRTSNLPPVPGVNRAITAPLNGLTRRPAFATGRILRKMHSLRREPSEIAIKPSDPGLTALLQRLHPRLLPNSLTRLTTRSSERAQSTLNLSSAAPRSKD</sequence>
<feature type="region of interest" description="Disordered" evidence="1">
    <location>
        <begin position="1"/>
        <end position="31"/>
    </location>
</feature>
<name>A0AAV7V0L7_PLEWA</name>